<dbReference type="AlphaFoldDB" id="A0A225E0V6"/>
<feature type="region of interest" description="Disordered" evidence="1">
    <location>
        <begin position="1"/>
        <end position="26"/>
    </location>
</feature>
<dbReference type="EMBL" id="NIDE01000001">
    <property type="protein sequence ID" value="OWK47212.1"/>
    <property type="molecule type" value="Genomic_DNA"/>
</dbReference>
<evidence type="ECO:0000313" key="2">
    <source>
        <dbReference type="EMBL" id="OWK47212.1"/>
    </source>
</evidence>
<reference evidence="3" key="1">
    <citation type="submission" date="2017-06" db="EMBL/GenBank/DDBJ databases">
        <title>Genome analysis of Fimbriiglobus ruber SP5, the first member of the order Planctomycetales with confirmed chitinolytic capability.</title>
        <authorList>
            <person name="Ravin N.V."/>
            <person name="Rakitin A.L."/>
            <person name="Ivanova A.A."/>
            <person name="Beletsky A.V."/>
            <person name="Kulichevskaya I.S."/>
            <person name="Mardanov A.V."/>
            <person name="Dedysh S.N."/>
        </authorList>
    </citation>
    <scope>NUCLEOTIDE SEQUENCE [LARGE SCALE GENOMIC DNA]</scope>
    <source>
        <strain evidence="3">SP5</strain>
    </source>
</reference>
<protein>
    <submittedName>
        <fullName evidence="2">Uncharacterized protein</fullName>
    </submittedName>
</protein>
<keyword evidence="3" id="KW-1185">Reference proteome</keyword>
<proteinExistence type="predicted"/>
<sequence>MFLAGTQIGASGTGSPGRTPKEAPADREQIEAAFKLAQAAAAEYEIRVGEGDKALDLQREPVLRWSNPSVGVVHGNVFLWTRDGQPLIVGSLFKWFTPFTHMSHEFQSLTDESIDCNFHGKPVWKTSEPGLQFSDLPKAPALAATAEQRLLQIKQLAKDFAGSKKERDGTQVELRLLPQPIYRYAVPKKGILNGALFTLVHGTDPEIFVLIEARGETVPGGNTRPPG</sequence>
<comment type="caution">
    <text evidence="2">The sequence shown here is derived from an EMBL/GenBank/DDBJ whole genome shotgun (WGS) entry which is preliminary data.</text>
</comment>
<name>A0A225E0V6_9BACT</name>
<organism evidence="2 3">
    <name type="scientific">Fimbriiglobus ruber</name>
    <dbReference type="NCBI Taxonomy" id="1908690"/>
    <lineage>
        <taxon>Bacteria</taxon>
        <taxon>Pseudomonadati</taxon>
        <taxon>Planctomycetota</taxon>
        <taxon>Planctomycetia</taxon>
        <taxon>Gemmatales</taxon>
        <taxon>Gemmataceae</taxon>
        <taxon>Fimbriiglobus</taxon>
    </lineage>
</organism>
<dbReference type="Proteomes" id="UP000214646">
    <property type="component" value="Unassembled WGS sequence"/>
</dbReference>
<evidence type="ECO:0000313" key="3">
    <source>
        <dbReference type="Proteomes" id="UP000214646"/>
    </source>
</evidence>
<gene>
    <name evidence="2" type="ORF">FRUB_00911</name>
</gene>
<evidence type="ECO:0000256" key="1">
    <source>
        <dbReference type="SAM" id="MobiDB-lite"/>
    </source>
</evidence>
<accession>A0A225E0V6</accession>